<dbReference type="SMART" id="SM00382">
    <property type="entry name" value="AAA"/>
    <property type="match status" value="1"/>
</dbReference>
<reference evidence="2 3" key="1">
    <citation type="submission" date="2022-04" db="EMBL/GenBank/DDBJ databases">
        <title>Leucobacter sp. isolated from rhizosphere of onion.</title>
        <authorList>
            <person name="Won M."/>
            <person name="Lee C.-M."/>
            <person name="Woen H.-Y."/>
            <person name="Kwon S.-W."/>
        </authorList>
    </citation>
    <scope>NUCLEOTIDE SEQUENCE [LARGE SCALE GENOMIC DNA]</scope>
    <source>
        <strain evidence="2 3">H25R-14</strain>
    </source>
</reference>
<gene>
    <name evidence="2" type="ORF">MUN76_12595</name>
</gene>
<dbReference type="SUPFAM" id="SSF52540">
    <property type="entry name" value="P-loop containing nucleoside triphosphate hydrolases"/>
    <property type="match status" value="1"/>
</dbReference>
<accession>A0ABY4FUN5</accession>
<dbReference type="InterPro" id="IPR003593">
    <property type="entry name" value="AAA+_ATPase"/>
</dbReference>
<feature type="domain" description="AAA+ ATPase" evidence="1">
    <location>
        <begin position="40"/>
        <end position="228"/>
    </location>
</feature>
<evidence type="ECO:0000259" key="1">
    <source>
        <dbReference type="SMART" id="SM00382"/>
    </source>
</evidence>
<protein>
    <recommendedName>
        <fullName evidence="1">AAA+ ATPase domain-containing protein</fullName>
    </recommendedName>
</protein>
<sequence length="228" mass="24067">MRTALPQDLDTGSPRPIHLHEAAVRGPRGPVFGPLTATSTTPVTVVCGPRGSGRTSLLLSLAGRMRLSAGDASVAGSIRPAALRKRVGIAGFDDIDGLEPTASVAGALRERLAWVAPWYRRVPRLAPDVVRELLADAFGALEQPSADTRVRDLGPVDALLLRIALALLESPEALVLDDFDQLRSAAERDLVALRLSEIAATGIPIVIATTDPEDAARFTAPRPTVIAL</sequence>
<proteinExistence type="predicted"/>
<dbReference type="Proteomes" id="UP000831775">
    <property type="component" value="Chromosome"/>
</dbReference>
<dbReference type="InterPro" id="IPR027417">
    <property type="entry name" value="P-loop_NTPase"/>
</dbReference>
<name>A0ABY4FUN5_9MICO</name>
<dbReference type="EMBL" id="CP095043">
    <property type="protein sequence ID" value="UOQ59874.1"/>
    <property type="molecule type" value="Genomic_DNA"/>
</dbReference>
<organism evidence="2 3">
    <name type="scientific">Leucobacter rhizosphaerae</name>
    <dbReference type="NCBI Taxonomy" id="2932245"/>
    <lineage>
        <taxon>Bacteria</taxon>
        <taxon>Bacillati</taxon>
        <taxon>Actinomycetota</taxon>
        <taxon>Actinomycetes</taxon>
        <taxon>Micrococcales</taxon>
        <taxon>Microbacteriaceae</taxon>
        <taxon>Leucobacter</taxon>
    </lineage>
</organism>
<evidence type="ECO:0000313" key="3">
    <source>
        <dbReference type="Proteomes" id="UP000831775"/>
    </source>
</evidence>
<evidence type="ECO:0000313" key="2">
    <source>
        <dbReference type="EMBL" id="UOQ59874.1"/>
    </source>
</evidence>
<keyword evidence="3" id="KW-1185">Reference proteome</keyword>
<dbReference type="RefSeq" id="WP_244685122.1">
    <property type="nucleotide sequence ID" value="NZ_CP095043.1"/>
</dbReference>
<dbReference type="Gene3D" id="3.40.50.300">
    <property type="entry name" value="P-loop containing nucleotide triphosphate hydrolases"/>
    <property type="match status" value="1"/>
</dbReference>